<evidence type="ECO:0000313" key="7">
    <source>
        <dbReference type="EMBL" id="GGX11691.1"/>
    </source>
</evidence>
<evidence type="ECO:0000256" key="2">
    <source>
        <dbReference type="ARBA" id="ARBA00022692"/>
    </source>
</evidence>
<dbReference type="PROSITE" id="PS50850">
    <property type="entry name" value="MFS"/>
    <property type="match status" value="1"/>
</dbReference>
<name>A0A918JW37_9FLAO</name>
<dbReference type="AlphaFoldDB" id="A0A918JW37"/>
<keyword evidence="2 5" id="KW-0812">Transmembrane</keyword>
<feature type="transmembrane region" description="Helical" evidence="5">
    <location>
        <begin position="258"/>
        <end position="278"/>
    </location>
</feature>
<proteinExistence type="predicted"/>
<feature type="transmembrane region" description="Helical" evidence="5">
    <location>
        <begin position="59"/>
        <end position="78"/>
    </location>
</feature>
<feature type="transmembrane region" description="Helical" evidence="5">
    <location>
        <begin position="114"/>
        <end position="131"/>
    </location>
</feature>
<dbReference type="EMBL" id="BMWS01000006">
    <property type="protein sequence ID" value="GGX11691.1"/>
    <property type="molecule type" value="Genomic_DNA"/>
</dbReference>
<feature type="transmembrane region" description="Helical" evidence="5">
    <location>
        <begin position="285"/>
        <end position="307"/>
    </location>
</feature>
<comment type="subcellular location">
    <subcellularLocation>
        <location evidence="1">Membrane</location>
        <topology evidence="1">Multi-pass membrane protein</topology>
    </subcellularLocation>
</comment>
<dbReference type="InterPro" id="IPR020846">
    <property type="entry name" value="MFS_dom"/>
</dbReference>
<feature type="transmembrane region" description="Helical" evidence="5">
    <location>
        <begin position="20"/>
        <end position="39"/>
    </location>
</feature>
<sequence length="400" mass="44342">MNLSQSNTVQTKKLKAYTPLLASILILIVAQLGISLYLVALPEIALFYKTDQNTVAATLYAYLLPYGVSQLLFSVVSLRLGFNKSICIGFAIYCLGIVILIFSTNIELFTFSRVIQGFGAGILSIIVKLTIKDKYKGNQINIAFSYLEMFATITPALAPLLGSFLIKNYEWRFLFVFMLLLAGLIFFIVYLIKIKLTENSNLSIVKGFKDYGLVIQSKKYLLSILAILLVYSTILIYLSGSSFLFISKFRLSPSSYGYVMILPAIGTFLGSNLSAWMINKSFSDLIFKIGLTLTFLSGFFMIVGYAILNTLTWVSLLISILSIVLISISYGLLFPNIIAKIIKLKLGNSGADIALASSIQLIGASIINLLLTQVQFDWQLMMGVLFMIVGAILVYLLKRL</sequence>
<organism evidence="7 8">
    <name type="scientific">Aquimarina muelleri</name>
    <dbReference type="NCBI Taxonomy" id="279356"/>
    <lineage>
        <taxon>Bacteria</taxon>
        <taxon>Pseudomonadati</taxon>
        <taxon>Bacteroidota</taxon>
        <taxon>Flavobacteriia</taxon>
        <taxon>Flavobacteriales</taxon>
        <taxon>Flavobacteriaceae</taxon>
        <taxon>Aquimarina</taxon>
    </lineage>
</organism>
<evidence type="ECO:0000313" key="8">
    <source>
        <dbReference type="Proteomes" id="UP000601108"/>
    </source>
</evidence>
<evidence type="ECO:0000256" key="5">
    <source>
        <dbReference type="SAM" id="Phobius"/>
    </source>
</evidence>
<evidence type="ECO:0000256" key="4">
    <source>
        <dbReference type="ARBA" id="ARBA00023136"/>
    </source>
</evidence>
<feature type="transmembrane region" description="Helical" evidence="5">
    <location>
        <begin position="85"/>
        <end position="102"/>
    </location>
</feature>
<keyword evidence="8" id="KW-1185">Reference proteome</keyword>
<dbReference type="GO" id="GO:0005886">
    <property type="term" value="C:plasma membrane"/>
    <property type="evidence" value="ECO:0007669"/>
    <property type="project" value="TreeGrafter"/>
</dbReference>
<feature type="transmembrane region" description="Helical" evidence="5">
    <location>
        <begin position="378"/>
        <end position="397"/>
    </location>
</feature>
<feature type="domain" description="Major facilitator superfamily (MFS) profile" evidence="6">
    <location>
        <begin position="19"/>
        <end position="400"/>
    </location>
</feature>
<feature type="transmembrane region" description="Helical" evidence="5">
    <location>
        <begin position="143"/>
        <end position="166"/>
    </location>
</feature>
<reference evidence="7 8" key="1">
    <citation type="journal article" date="2014" name="Int. J. Syst. Evol. Microbiol.">
        <title>Complete genome sequence of Corynebacterium casei LMG S-19264T (=DSM 44701T), isolated from a smear-ripened cheese.</title>
        <authorList>
            <consortium name="US DOE Joint Genome Institute (JGI-PGF)"/>
            <person name="Walter F."/>
            <person name="Albersmeier A."/>
            <person name="Kalinowski J."/>
            <person name="Ruckert C."/>
        </authorList>
    </citation>
    <scope>NUCLEOTIDE SEQUENCE [LARGE SCALE GENOMIC DNA]</scope>
    <source>
        <strain evidence="7 8">KCTC 12285</strain>
    </source>
</reference>
<dbReference type="InterPro" id="IPR036259">
    <property type="entry name" value="MFS_trans_sf"/>
</dbReference>
<feature type="transmembrane region" description="Helical" evidence="5">
    <location>
        <begin position="220"/>
        <end position="246"/>
    </location>
</feature>
<feature type="transmembrane region" description="Helical" evidence="5">
    <location>
        <begin position="172"/>
        <end position="192"/>
    </location>
</feature>
<keyword evidence="3 5" id="KW-1133">Transmembrane helix</keyword>
<gene>
    <name evidence="7" type="primary">emrD</name>
    <name evidence="7" type="ORF">GCM10007384_11740</name>
</gene>
<evidence type="ECO:0000256" key="3">
    <source>
        <dbReference type="ARBA" id="ARBA00022989"/>
    </source>
</evidence>
<evidence type="ECO:0000259" key="6">
    <source>
        <dbReference type="PROSITE" id="PS50850"/>
    </source>
</evidence>
<feature type="transmembrane region" description="Helical" evidence="5">
    <location>
        <begin position="353"/>
        <end position="372"/>
    </location>
</feature>
<dbReference type="GO" id="GO:0022857">
    <property type="term" value="F:transmembrane transporter activity"/>
    <property type="evidence" value="ECO:0007669"/>
    <property type="project" value="InterPro"/>
</dbReference>
<dbReference type="Gene3D" id="1.20.1720.10">
    <property type="entry name" value="Multidrug resistance protein D"/>
    <property type="match status" value="1"/>
</dbReference>
<dbReference type="Pfam" id="PF07690">
    <property type="entry name" value="MFS_1"/>
    <property type="match status" value="1"/>
</dbReference>
<accession>A0A918JW37</accession>
<protein>
    <submittedName>
        <fullName evidence="7">Bcr/CflA family drug resistance efflux transporter</fullName>
    </submittedName>
</protein>
<evidence type="ECO:0000256" key="1">
    <source>
        <dbReference type="ARBA" id="ARBA00004141"/>
    </source>
</evidence>
<feature type="transmembrane region" description="Helical" evidence="5">
    <location>
        <begin position="313"/>
        <end position="333"/>
    </location>
</feature>
<dbReference type="InterPro" id="IPR011701">
    <property type="entry name" value="MFS"/>
</dbReference>
<dbReference type="Proteomes" id="UP000601108">
    <property type="component" value="Unassembled WGS sequence"/>
</dbReference>
<keyword evidence="4 5" id="KW-0472">Membrane</keyword>
<dbReference type="RefSeq" id="WP_027413524.1">
    <property type="nucleotide sequence ID" value="NZ_BMWS01000006.1"/>
</dbReference>
<dbReference type="PANTHER" id="PTHR23501">
    <property type="entry name" value="MAJOR FACILITATOR SUPERFAMILY"/>
    <property type="match status" value="1"/>
</dbReference>
<dbReference type="SUPFAM" id="SSF103473">
    <property type="entry name" value="MFS general substrate transporter"/>
    <property type="match status" value="1"/>
</dbReference>
<comment type="caution">
    <text evidence="7">The sequence shown here is derived from an EMBL/GenBank/DDBJ whole genome shotgun (WGS) entry which is preliminary data.</text>
</comment>